<protein>
    <submittedName>
        <fullName evidence="2">Uncharacterized protein</fullName>
    </submittedName>
</protein>
<feature type="transmembrane region" description="Helical" evidence="1">
    <location>
        <begin position="270"/>
        <end position="290"/>
    </location>
</feature>
<feature type="transmembrane region" description="Helical" evidence="1">
    <location>
        <begin position="302"/>
        <end position="321"/>
    </location>
</feature>
<keyword evidence="1" id="KW-0812">Transmembrane</keyword>
<keyword evidence="1" id="KW-1133">Transmembrane helix</keyword>
<feature type="transmembrane region" description="Helical" evidence="1">
    <location>
        <begin position="155"/>
        <end position="177"/>
    </location>
</feature>
<accession>A0A0P7ZRW9</accession>
<dbReference type="STRING" id="1666911.HLUCCA11_06615"/>
<keyword evidence="1" id="KW-0472">Membrane</keyword>
<feature type="transmembrane region" description="Helical" evidence="1">
    <location>
        <begin position="125"/>
        <end position="143"/>
    </location>
</feature>
<sequence>MSIQSNKVIKQRPVPMGIMRAGRRVMVLCGGWALLSALLFVGFALGPPSLRTDWFPTVVSLLKIGAFLIAAVLCWRNIKDKNILSSPTVWQAIALSMAAYALGDITVMLWRSLWGITTVVSLGDMFYAASYLFLMTGLLKAVLPRPINLNWMQGVSIVTVGIAGIVLAFWINFYMLADVGSSTILVAPVSIESKGAAMGGAVTSPANTSPANTSPANTAPQIIQILDQRLGRLSSKMSLLYVAGDCVVIVVAVLMLIAFWGGIYSESWKLIAIAGLCLYGADLLLVYHVSQGSYRQGASWEILWVLSALFFGMGAAVERGVSSTVQQKRDRRQRVR</sequence>
<feature type="transmembrane region" description="Helical" evidence="1">
    <location>
        <begin position="54"/>
        <end position="76"/>
    </location>
</feature>
<evidence type="ECO:0000313" key="2">
    <source>
        <dbReference type="EMBL" id="KPQ36198.1"/>
    </source>
</evidence>
<evidence type="ECO:0000256" key="1">
    <source>
        <dbReference type="SAM" id="Phobius"/>
    </source>
</evidence>
<evidence type="ECO:0000313" key="3">
    <source>
        <dbReference type="Proteomes" id="UP000050465"/>
    </source>
</evidence>
<feature type="transmembrane region" description="Helical" evidence="1">
    <location>
        <begin position="239"/>
        <end position="263"/>
    </location>
</feature>
<dbReference type="AlphaFoldDB" id="A0A0P7ZRW9"/>
<comment type="caution">
    <text evidence="2">The sequence shown here is derived from an EMBL/GenBank/DDBJ whole genome shotgun (WGS) entry which is preliminary data.</text>
</comment>
<dbReference type="EMBL" id="LJZR01000007">
    <property type="protein sequence ID" value="KPQ36198.1"/>
    <property type="molecule type" value="Genomic_DNA"/>
</dbReference>
<gene>
    <name evidence="2" type="ORF">HLUCCA11_06615</name>
</gene>
<dbReference type="Proteomes" id="UP000050465">
    <property type="component" value="Unassembled WGS sequence"/>
</dbReference>
<proteinExistence type="predicted"/>
<reference evidence="2 3" key="1">
    <citation type="submission" date="2015-09" db="EMBL/GenBank/DDBJ databases">
        <title>Identification and resolution of microdiversity through metagenomic sequencing of parallel consortia.</title>
        <authorList>
            <person name="Nelson W.C."/>
            <person name="Romine M.F."/>
            <person name="Lindemann S.R."/>
        </authorList>
    </citation>
    <scope>NUCLEOTIDE SEQUENCE [LARGE SCALE GENOMIC DNA]</scope>
    <source>
        <strain evidence="2">Ana</strain>
    </source>
</reference>
<organism evidence="2 3">
    <name type="scientific">Phormidesmis priestleyi Ana</name>
    <dbReference type="NCBI Taxonomy" id="1666911"/>
    <lineage>
        <taxon>Bacteria</taxon>
        <taxon>Bacillati</taxon>
        <taxon>Cyanobacteriota</taxon>
        <taxon>Cyanophyceae</taxon>
        <taxon>Leptolyngbyales</taxon>
        <taxon>Leptolyngbyaceae</taxon>
        <taxon>Phormidesmis</taxon>
    </lineage>
</organism>
<name>A0A0P7ZRW9_9CYAN</name>
<feature type="transmembrane region" description="Helical" evidence="1">
    <location>
        <begin position="88"/>
        <end position="113"/>
    </location>
</feature>